<protein>
    <submittedName>
        <fullName evidence="2">Uncharacterized protein</fullName>
    </submittedName>
</protein>
<proteinExistence type="predicted"/>
<evidence type="ECO:0000313" key="3">
    <source>
        <dbReference type="Proteomes" id="UP000698800"/>
    </source>
</evidence>
<organism evidence="2 3">
    <name type="scientific">Glutinoglossum americanum</name>
    <dbReference type="NCBI Taxonomy" id="1670608"/>
    <lineage>
        <taxon>Eukaryota</taxon>
        <taxon>Fungi</taxon>
        <taxon>Dikarya</taxon>
        <taxon>Ascomycota</taxon>
        <taxon>Pezizomycotina</taxon>
        <taxon>Geoglossomycetes</taxon>
        <taxon>Geoglossales</taxon>
        <taxon>Geoglossaceae</taxon>
        <taxon>Glutinoglossum</taxon>
    </lineage>
</organism>
<dbReference type="EMBL" id="JAGHQL010000141">
    <property type="protein sequence ID" value="KAH0537543.1"/>
    <property type="molecule type" value="Genomic_DNA"/>
</dbReference>
<accession>A0A9P8I354</accession>
<feature type="compositionally biased region" description="Pro residues" evidence="1">
    <location>
        <begin position="28"/>
        <end position="44"/>
    </location>
</feature>
<keyword evidence="3" id="KW-1185">Reference proteome</keyword>
<feature type="compositionally biased region" description="Polar residues" evidence="1">
    <location>
        <begin position="45"/>
        <end position="64"/>
    </location>
</feature>
<comment type="caution">
    <text evidence="2">The sequence shown here is derived from an EMBL/GenBank/DDBJ whole genome shotgun (WGS) entry which is preliminary data.</text>
</comment>
<evidence type="ECO:0000256" key="1">
    <source>
        <dbReference type="SAM" id="MobiDB-lite"/>
    </source>
</evidence>
<name>A0A9P8I354_9PEZI</name>
<evidence type="ECO:0000313" key="2">
    <source>
        <dbReference type="EMBL" id="KAH0537543.1"/>
    </source>
</evidence>
<dbReference type="Proteomes" id="UP000698800">
    <property type="component" value="Unassembled WGS sequence"/>
</dbReference>
<dbReference type="OrthoDB" id="4161001at2759"/>
<sequence>MNKLRSTWRKPQTAPDYPPTARYMPSSDQPPTPSYQAYRPPPDHPSSSSNQHMSRSFSVRSSINPFMDGPEDGDGPSEADVLAARAEQMSFASQAPEPLRQPSTASNDDAFSEVSEEAAEGDRSDQNNEMIVSQANISKGLYDLTGDLPLPLVPKQADEKFRATYYRGDWANRVRESARTLRVGLTFLPGADKPQVMRLEQAHMNPKEPPDQRTAEWRGKTAATLLKMHDITQQLELDVKYSPPKLISWHPERTRGMPDSNFYYPDGPHDRHRRHDSHHDVPNRNPNGTPIEPLGRQDEYDTIDSDLVKIVHDLSEHAGKFDTESTLVEVDHDAMVSLMVRYRHVVMRNGPQSANASVREVLDTMIEDARKLAQRSPILFRTSFRSVISRSKNTRYGVNTPQMFRTITTSKGITQLVSWSAAYYKSLDDPTNISEEQRAIKTKFLQMLVVLLSLLNDEDLESIRNYIESTFRLKGDRKSIEMLCLKVIPLMSINPKLFIMEMLRGFEGYKVYEPDEQDLATYWDEFLKRRIADQYILPGSLETLGRPTLSWIPAWPKEGLCSSIIFRDLQYAGNLQTINEIPQIDLRPQEENMPLAVILVNHERYLIDPKDYEQIVLLQSGRYTLSRSQTADFGDESNHCDMIIDEFWVNESTTKACSQLNDIIKIVNRFLDGRKKGGRLVKYGFKSISVDRFPEYRLRAGKITKHIARLGANTLAAAYKEKGYKVTKWDVAGHMNEDNQTMSKMLRQYRQHLADTTLNLLPQDISDMKHRLHKVESLIEVSVGIRKHVWNELVICNDPIVKVLRREGSDAVLAPEWQEYSAKLLPEWPFSPLEYDSSAYHSLEIMARRSTIRTLNWVSPDVAEVMLNDNNTTYFVSPLSQVDEMYQGDQIKIGDIGVLMGYYLVVAEQVQERSQEDMLYMANCLRITSVVQEQVQTMRGMRRQPQQPLRGARRGVGNAKVPCRFI</sequence>
<gene>
    <name evidence="2" type="ORF">FGG08_005678</name>
</gene>
<feature type="compositionally biased region" description="Acidic residues" evidence="1">
    <location>
        <begin position="110"/>
        <end position="119"/>
    </location>
</feature>
<feature type="region of interest" description="Disordered" evidence="1">
    <location>
        <begin position="1"/>
        <end position="128"/>
    </location>
</feature>
<feature type="region of interest" description="Disordered" evidence="1">
    <location>
        <begin position="257"/>
        <end position="297"/>
    </location>
</feature>
<reference evidence="2" key="1">
    <citation type="submission" date="2021-03" db="EMBL/GenBank/DDBJ databases">
        <title>Comparative genomics and phylogenomic investigation of the class Geoglossomycetes provide insights into ecological specialization and systematics.</title>
        <authorList>
            <person name="Melie T."/>
            <person name="Pirro S."/>
            <person name="Miller A.N."/>
            <person name="Quandt A."/>
        </authorList>
    </citation>
    <scope>NUCLEOTIDE SEQUENCE</scope>
    <source>
        <strain evidence="2">GBOQ0MN5Z8</strain>
    </source>
</reference>
<dbReference type="AlphaFoldDB" id="A0A9P8I354"/>